<dbReference type="EMBL" id="JAUEDK010000005">
    <property type="protein sequence ID" value="MDN0074147.1"/>
    <property type="molecule type" value="Genomic_DNA"/>
</dbReference>
<evidence type="ECO:0000313" key="1">
    <source>
        <dbReference type="EMBL" id="MDN0074147.1"/>
    </source>
</evidence>
<evidence type="ECO:0008006" key="3">
    <source>
        <dbReference type="Google" id="ProtNLM"/>
    </source>
</evidence>
<gene>
    <name evidence="1" type="ORF">QU481_04495</name>
</gene>
<dbReference type="RefSeq" id="WP_289828697.1">
    <property type="nucleotide sequence ID" value="NZ_JAUEDK010000005.1"/>
</dbReference>
<sequence length="212" mass="24050">MKISVKQSKTNTTDGSVVEVYQKTGRPLTDGEEKMAKSVFGSLIDYNIIIIHKEKYISVQNDQVAMTPFGEIFFGETHVDDFSKGNIGVKKHFIHEMAHVWQYQSGKIVAARGLALCVGTGLSDMMEAATRNTPIEKITDTIRSTIDPYIYSLDPRKKIEDYNLESQAEIIADYFCTIILEQPLYKGLNKENHHKAYLYEEVLSKFLEKASI</sequence>
<evidence type="ECO:0000313" key="2">
    <source>
        <dbReference type="Proteomes" id="UP001168540"/>
    </source>
</evidence>
<proteinExistence type="predicted"/>
<dbReference type="Proteomes" id="UP001168540">
    <property type="component" value="Unassembled WGS sequence"/>
</dbReference>
<keyword evidence="2" id="KW-1185">Reference proteome</keyword>
<name>A0ABT7XK24_9NEIS</name>
<organism evidence="1 2">
    <name type="scientific">Crenobacter oryzisoli</name>
    <dbReference type="NCBI Taxonomy" id="3056844"/>
    <lineage>
        <taxon>Bacteria</taxon>
        <taxon>Pseudomonadati</taxon>
        <taxon>Pseudomonadota</taxon>
        <taxon>Betaproteobacteria</taxon>
        <taxon>Neisseriales</taxon>
        <taxon>Neisseriaceae</taxon>
        <taxon>Crenobacter</taxon>
    </lineage>
</organism>
<protein>
    <recommendedName>
        <fullName evidence="3">Zinc protease</fullName>
    </recommendedName>
</protein>
<comment type="caution">
    <text evidence="1">The sequence shown here is derived from an EMBL/GenBank/DDBJ whole genome shotgun (WGS) entry which is preliminary data.</text>
</comment>
<accession>A0ABT7XK24</accession>
<reference evidence="1" key="1">
    <citation type="submission" date="2023-06" db="EMBL/GenBank/DDBJ databases">
        <authorList>
            <person name="Zhang S."/>
        </authorList>
    </citation>
    <scope>NUCLEOTIDE SEQUENCE</scope>
    <source>
        <strain evidence="1">SG2303</strain>
    </source>
</reference>